<dbReference type="AlphaFoldDB" id="A0A067TXT6"/>
<dbReference type="InterPro" id="IPR001841">
    <property type="entry name" value="Znf_RING"/>
</dbReference>
<dbReference type="InterPro" id="IPR013083">
    <property type="entry name" value="Znf_RING/FYVE/PHD"/>
</dbReference>
<proteinExistence type="predicted"/>
<feature type="domain" description="RING-type" evidence="2">
    <location>
        <begin position="29"/>
        <end position="55"/>
    </location>
</feature>
<dbReference type="OrthoDB" id="6105938at2759"/>
<dbReference type="HOGENOM" id="CLU_2400447_0_0_1"/>
<dbReference type="GO" id="GO:0008270">
    <property type="term" value="F:zinc ion binding"/>
    <property type="evidence" value="ECO:0007669"/>
    <property type="project" value="UniProtKB-KW"/>
</dbReference>
<evidence type="ECO:0000256" key="1">
    <source>
        <dbReference type="PROSITE-ProRule" id="PRU00175"/>
    </source>
</evidence>
<sequence length="104" mass="11978">MNYKRFFLHTRMNLLVRYAVIYSAHVGNPCGHTFCGECGWKWHVENGNKGCPCCRGILDQFVPMIPNIAMDNTVEKHVKALALSGIRAWEPEGPRFLEWDARKQ</sequence>
<accession>A0A067TXT6</accession>
<dbReference type="Gene3D" id="3.30.40.10">
    <property type="entry name" value="Zinc/RING finger domain, C3HC4 (zinc finger)"/>
    <property type="match status" value="1"/>
</dbReference>
<name>A0A067TXT6_GALM3</name>
<keyword evidence="1" id="KW-0863">Zinc-finger</keyword>
<keyword evidence="4" id="KW-1185">Reference proteome</keyword>
<organism evidence="3 4">
    <name type="scientific">Galerina marginata (strain CBS 339.88)</name>
    <dbReference type="NCBI Taxonomy" id="685588"/>
    <lineage>
        <taxon>Eukaryota</taxon>
        <taxon>Fungi</taxon>
        <taxon>Dikarya</taxon>
        <taxon>Basidiomycota</taxon>
        <taxon>Agaricomycotina</taxon>
        <taxon>Agaricomycetes</taxon>
        <taxon>Agaricomycetidae</taxon>
        <taxon>Agaricales</taxon>
        <taxon>Agaricineae</taxon>
        <taxon>Strophariaceae</taxon>
        <taxon>Galerina</taxon>
    </lineage>
</organism>
<dbReference type="EMBL" id="KL142367">
    <property type="protein sequence ID" value="KDR84814.1"/>
    <property type="molecule type" value="Genomic_DNA"/>
</dbReference>
<evidence type="ECO:0000313" key="4">
    <source>
        <dbReference type="Proteomes" id="UP000027222"/>
    </source>
</evidence>
<dbReference type="SUPFAM" id="SSF57850">
    <property type="entry name" value="RING/U-box"/>
    <property type="match status" value="1"/>
</dbReference>
<protein>
    <recommendedName>
        <fullName evidence="2">RING-type domain-containing protein</fullName>
    </recommendedName>
</protein>
<evidence type="ECO:0000259" key="2">
    <source>
        <dbReference type="PROSITE" id="PS50089"/>
    </source>
</evidence>
<reference evidence="4" key="1">
    <citation type="journal article" date="2014" name="Proc. Natl. Acad. Sci. U.S.A.">
        <title>Extensive sampling of basidiomycete genomes demonstrates inadequacy of the white-rot/brown-rot paradigm for wood decay fungi.</title>
        <authorList>
            <person name="Riley R."/>
            <person name="Salamov A.A."/>
            <person name="Brown D.W."/>
            <person name="Nagy L.G."/>
            <person name="Floudas D."/>
            <person name="Held B.W."/>
            <person name="Levasseur A."/>
            <person name="Lombard V."/>
            <person name="Morin E."/>
            <person name="Otillar R."/>
            <person name="Lindquist E.A."/>
            <person name="Sun H."/>
            <person name="LaButti K.M."/>
            <person name="Schmutz J."/>
            <person name="Jabbour D."/>
            <person name="Luo H."/>
            <person name="Baker S.E."/>
            <person name="Pisabarro A.G."/>
            <person name="Walton J.D."/>
            <person name="Blanchette R.A."/>
            <person name="Henrissat B."/>
            <person name="Martin F."/>
            <person name="Cullen D."/>
            <person name="Hibbett D.S."/>
            <person name="Grigoriev I.V."/>
        </authorList>
    </citation>
    <scope>NUCLEOTIDE SEQUENCE [LARGE SCALE GENOMIC DNA]</scope>
    <source>
        <strain evidence="4">CBS 339.88</strain>
    </source>
</reference>
<keyword evidence="1" id="KW-0862">Zinc</keyword>
<dbReference type="PROSITE" id="PS50089">
    <property type="entry name" value="ZF_RING_2"/>
    <property type="match status" value="1"/>
</dbReference>
<dbReference type="STRING" id="685588.A0A067TXT6"/>
<gene>
    <name evidence="3" type="ORF">GALMADRAFT_291422</name>
</gene>
<dbReference type="Proteomes" id="UP000027222">
    <property type="component" value="Unassembled WGS sequence"/>
</dbReference>
<keyword evidence="1" id="KW-0479">Metal-binding</keyword>
<evidence type="ECO:0000313" key="3">
    <source>
        <dbReference type="EMBL" id="KDR84814.1"/>
    </source>
</evidence>